<gene>
    <name evidence="2" type="ORF">JOF46_003056</name>
</gene>
<reference evidence="2 3" key="1">
    <citation type="submission" date="2021-03" db="EMBL/GenBank/DDBJ databases">
        <title>Sequencing the genomes of 1000 actinobacteria strains.</title>
        <authorList>
            <person name="Klenk H.-P."/>
        </authorList>
    </citation>
    <scope>NUCLEOTIDE SEQUENCE [LARGE SCALE GENOMIC DNA]</scope>
    <source>
        <strain evidence="2 3">DSM 15454</strain>
    </source>
</reference>
<dbReference type="InterPro" id="IPR044929">
    <property type="entry name" value="DNA/RNA_non-sp_Endonuclease_sf"/>
</dbReference>
<comment type="caution">
    <text evidence="2">The sequence shown here is derived from an EMBL/GenBank/DDBJ whole genome shotgun (WGS) entry which is preliminary data.</text>
</comment>
<evidence type="ECO:0000313" key="3">
    <source>
        <dbReference type="Proteomes" id="UP000766570"/>
    </source>
</evidence>
<dbReference type="InterPro" id="IPR044925">
    <property type="entry name" value="His-Me_finger_sf"/>
</dbReference>
<protein>
    <submittedName>
        <fullName evidence="2">DNA/RNA endonuclease G (NUC1)</fullName>
    </submittedName>
</protein>
<feature type="domain" description="DNA/RNA non-specific endonuclease/pyrophosphatase/phosphodiesterase" evidence="1">
    <location>
        <begin position="4"/>
        <end position="74"/>
    </location>
</feature>
<organism evidence="2 3">
    <name type="scientific">Paeniglutamicibacter psychrophenolicus</name>
    <dbReference type="NCBI Taxonomy" id="257454"/>
    <lineage>
        <taxon>Bacteria</taxon>
        <taxon>Bacillati</taxon>
        <taxon>Actinomycetota</taxon>
        <taxon>Actinomycetes</taxon>
        <taxon>Micrococcales</taxon>
        <taxon>Micrococcaceae</taxon>
        <taxon>Paeniglutamicibacter</taxon>
    </lineage>
</organism>
<dbReference type="Gene3D" id="3.40.570.10">
    <property type="entry name" value="Extracellular Endonuclease, subunit A"/>
    <property type="match status" value="1"/>
</dbReference>
<sequence>MPKAERANRDSFFFTNVTPEMDDFNQSSKNGVCDRIEDAVFSDVGIEDLKVSVFGGLVFQVDDRLYRGIRLPRKY</sequence>
<dbReference type="EMBL" id="JAGIOE010000001">
    <property type="protein sequence ID" value="MBP2375144.1"/>
    <property type="molecule type" value="Genomic_DNA"/>
</dbReference>
<keyword evidence="2" id="KW-0255">Endonuclease</keyword>
<evidence type="ECO:0000313" key="2">
    <source>
        <dbReference type="EMBL" id="MBP2375144.1"/>
    </source>
</evidence>
<keyword evidence="3" id="KW-1185">Reference proteome</keyword>
<proteinExistence type="predicted"/>
<dbReference type="SUPFAM" id="SSF54060">
    <property type="entry name" value="His-Me finger endonucleases"/>
    <property type="match status" value="1"/>
</dbReference>
<evidence type="ECO:0000259" key="1">
    <source>
        <dbReference type="Pfam" id="PF01223"/>
    </source>
</evidence>
<accession>A0ABS4WHX2</accession>
<dbReference type="InterPro" id="IPR001604">
    <property type="entry name" value="Endo_G_ENPP1-like_dom"/>
</dbReference>
<dbReference type="Proteomes" id="UP000766570">
    <property type="component" value="Unassembled WGS sequence"/>
</dbReference>
<keyword evidence="2" id="KW-0540">Nuclease</keyword>
<name>A0ABS4WHX2_9MICC</name>
<keyword evidence="2" id="KW-0378">Hydrolase</keyword>
<dbReference type="Pfam" id="PF01223">
    <property type="entry name" value="Endonuclease_NS"/>
    <property type="match status" value="1"/>
</dbReference>
<dbReference type="GO" id="GO:0004519">
    <property type="term" value="F:endonuclease activity"/>
    <property type="evidence" value="ECO:0007669"/>
    <property type="project" value="UniProtKB-KW"/>
</dbReference>